<dbReference type="OMA" id="NERMNTH"/>
<dbReference type="Proteomes" id="UP000000311">
    <property type="component" value="Unassembled WGS sequence"/>
</dbReference>
<dbReference type="Gene3D" id="1.10.10.60">
    <property type="entry name" value="Homeodomain-like"/>
    <property type="match status" value="1"/>
</dbReference>
<organism evidence="4">
    <name type="scientific">Camponotus floridanus</name>
    <name type="common">Florida carpenter ant</name>
    <dbReference type="NCBI Taxonomy" id="104421"/>
    <lineage>
        <taxon>Eukaryota</taxon>
        <taxon>Metazoa</taxon>
        <taxon>Ecdysozoa</taxon>
        <taxon>Arthropoda</taxon>
        <taxon>Hexapoda</taxon>
        <taxon>Insecta</taxon>
        <taxon>Pterygota</taxon>
        <taxon>Neoptera</taxon>
        <taxon>Endopterygota</taxon>
        <taxon>Hymenoptera</taxon>
        <taxon>Apocrita</taxon>
        <taxon>Aculeata</taxon>
        <taxon>Formicoidea</taxon>
        <taxon>Formicidae</taxon>
        <taxon>Formicinae</taxon>
        <taxon>Camponotus</taxon>
    </lineage>
</organism>
<dbReference type="EMBL" id="GL434942">
    <property type="protein sequence ID" value="EFN74287.1"/>
    <property type="molecule type" value="Genomic_DNA"/>
</dbReference>
<evidence type="ECO:0000259" key="1">
    <source>
        <dbReference type="Pfam" id="PF13837"/>
    </source>
</evidence>
<feature type="domain" description="Myb/SANT-like DNA-binding" evidence="1">
    <location>
        <begin position="3"/>
        <end position="66"/>
    </location>
</feature>
<dbReference type="OrthoDB" id="6776802at2759"/>
<sequence>VDEWGEPETKFLLSKYNDYMTSVGTRKTFRTVKSMFQRISEDLKEELDITRSWSQCQNRYKTIMRRKR</sequence>
<accession>E1ZX01</accession>
<evidence type="ECO:0000313" key="2">
    <source>
        <dbReference type="EMBL" id="EFN63378.1"/>
    </source>
</evidence>
<dbReference type="InterPro" id="IPR044822">
    <property type="entry name" value="Myb_DNA-bind_4"/>
</dbReference>
<reference evidence="3 4" key="1">
    <citation type="journal article" date="2010" name="Science">
        <title>Genomic comparison of the ants Camponotus floridanus and Harpegnathos saltator.</title>
        <authorList>
            <person name="Bonasio R."/>
            <person name="Zhang G."/>
            <person name="Ye C."/>
            <person name="Mutti N.S."/>
            <person name="Fang X."/>
            <person name="Qin N."/>
            <person name="Donahue G."/>
            <person name="Yang P."/>
            <person name="Li Q."/>
            <person name="Li C."/>
            <person name="Zhang P."/>
            <person name="Huang Z."/>
            <person name="Berger S.L."/>
            <person name="Reinberg D."/>
            <person name="Wang J."/>
            <person name="Liebig J."/>
        </authorList>
    </citation>
    <scope>NUCLEOTIDE SEQUENCE [LARGE SCALE GENOMIC DNA]</scope>
    <source>
        <strain evidence="4">C129</strain>
    </source>
</reference>
<evidence type="ECO:0000313" key="4">
    <source>
        <dbReference type="Proteomes" id="UP000000311"/>
    </source>
</evidence>
<proteinExistence type="predicted"/>
<gene>
    <name evidence="2" type="ORF">EAG_00407</name>
    <name evidence="3" type="ORF">EAG_04571</name>
</gene>
<dbReference type="Pfam" id="PF13837">
    <property type="entry name" value="Myb_DNA-bind_4"/>
    <property type="match status" value="1"/>
</dbReference>
<keyword evidence="4" id="KW-1185">Reference proteome</keyword>
<dbReference type="AlphaFoldDB" id="E1ZX01"/>
<dbReference type="EMBL" id="GL442517">
    <property type="protein sequence ID" value="EFN63378.1"/>
    <property type="molecule type" value="Genomic_DNA"/>
</dbReference>
<name>E1ZX01_CAMFO</name>
<feature type="non-terminal residue" evidence="3">
    <location>
        <position position="68"/>
    </location>
</feature>
<feature type="non-terminal residue" evidence="3">
    <location>
        <position position="1"/>
    </location>
</feature>
<evidence type="ECO:0000313" key="3">
    <source>
        <dbReference type="EMBL" id="EFN74287.1"/>
    </source>
</evidence>
<protein>
    <recommendedName>
        <fullName evidence="1">Myb/SANT-like DNA-binding domain-containing protein</fullName>
    </recommendedName>
</protein>